<protein>
    <submittedName>
        <fullName evidence="1">Uncharacterized protein</fullName>
    </submittedName>
</protein>
<dbReference type="EMBL" id="BARS01038848">
    <property type="protein sequence ID" value="GAG14200.1"/>
    <property type="molecule type" value="Genomic_DNA"/>
</dbReference>
<reference evidence="1" key="1">
    <citation type="journal article" date="2014" name="Front. Microbiol.">
        <title>High frequency of phylogenetically diverse reductive dehalogenase-homologous genes in deep subseafloor sedimentary metagenomes.</title>
        <authorList>
            <person name="Kawai M."/>
            <person name="Futagami T."/>
            <person name="Toyoda A."/>
            <person name="Takaki Y."/>
            <person name="Nishi S."/>
            <person name="Hori S."/>
            <person name="Arai W."/>
            <person name="Tsubouchi T."/>
            <person name="Morono Y."/>
            <person name="Uchiyama I."/>
            <person name="Ito T."/>
            <person name="Fujiyama A."/>
            <person name="Inagaki F."/>
            <person name="Takami H."/>
        </authorList>
    </citation>
    <scope>NUCLEOTIDE SEQUENCE</scope>
    <source>
        <strain evidence="1">Expedition CK06-06</strain>
    </source>
</reference>
<evidence type="ECO:0000313" key="1">
    <source>
        <dbReference type="EMBL" id="GAG14200.1"/>
    </source>
</evidence>
<sequence length="51" mass="5689">MNTKKSLKGRTFNALRIIKGASIELIPAMRKELQRKVDLIDGAVMTETETA</sequence>
<proteinExistence type="predicted"/>
<comment type="caution">
    <text evidence="1">The sequence shown here is derived from an EMBL/GenBank/DDBJ whole genome shotgun (WGS) entry which is preliminary data.</text>
</comment>
<feature type="non-terminal residue" evidence="1">
    <location>
        <position position="51"/>
    </location>
</feature>
<name>X0V7T1_9ZZZZ</name>
<accession>X0V7T1</accession>
<gene>
    <name evidence="1" type="ORF">S01H1_59401</name>
</gene>
<dbReference type="AlphaFoldDB" id="X0V7T1"/>
<organism evidence="1">
    <name type="scientific">marine sediment metagenome</name>
    <dbReference type="NCBI Taxonomy" id="412755"/>
    <lineage>
        <taxon>unclassified sequences</taxon>
        <taxon>metagenomes</taxon>
        <taxon>ecological metagenomes</taxon>
    </lineage>
</organism>